<dbReference type="PANTHER" id="PTHR47739:SF1">
    <property type="entry name" value="TRNA1(VAL) (ADENINE(37)-N6)-METHYLTRANSFERASE"/>
    <property type="match status" value="1"/>
</dbReference>
<organism evidence="2 3">
    <name type="scientific">Limosilactobacillus secaliphilus</name>
    <dbReference type="NCBI Taxonomy" id="396268"/>
    <lineage>
        <taxon>Bacteria</taxon>
        <taxon>Bacillati</taxon>
        <taxon>Bacillota</taxon>
        <taxon>Bacilli</taxon>
        <taxon>Lactobacillales</taxon>
        <taxon>Lactobacillaceae</taxon>
        <taxon>Limosilactobacillus</taxon>
    </lineage>
</organism>
<comment type="caution">
    <text evidence="2">The sequence shown here is derived from an EMBL/GenBank/DDBJ whole genome shotgun (WGS) entry which is preliminary data.</text>
</comment>
<dbReference type="GO" id="GO:0008168">
    <property type="term" value="F:methyltransferase activity"/>
    <property type="evidence" value="ECO:0007669"/>
    <property type="project" value="InterPro"/>
</dbReference>
<evidence type="ECO:0000259" key="1">
    <source>
        <dbReference type="Pfam" id="PF05175"/>
    </source>
</evidence>
<dbReference type="AlphaFoldDB" id="A0A0R2IB91"/>
<evidence type="ECO:0000313" key="3">
    <source>
        <dbReference type="Proteomes" id="UP000050934"/>
    </source>
</evidence>
<dbReference type="STRING" id="396268.IV45_GL000374"/>
<name>A0A0R2IB91_9LACO</name>
<dbReference type="PATRIC" id="fig|396268.3.peg.378"/>
<dbReference type="InterPro" id="IPR007848">
    <property type="entry name" value="Small_mtfrase_dom"/>
</dbReference>
<protein>
    <recommendedName>
        <fullName evidence="1">Methyltransferase small domain-containing protein</fullName>
    </recommendedName>
</protein>
<dbReference type="EMBL" id="JQBW01000009">
    <property type="protein sequence ID" value="KRN58749.1"/>
    <property type="molecule type" value="Genomic_DNA"/>
</dbReference>
<dbReference type="Pfam" id="PF05175">
    <property type="entry name" value="MTS"/>
    <property type="match status" value="1"/>
</dbReference>
<feature type="domain" description="Methyltransferase small" evidence="1">
    <location>
        <begin position="39"/>
        <end position="152"/>
    </location>
</feature>
<dbReference type="InterPro" id="IPR050210">
    <property type="entry name" value="tRNA_Adenine-N(6)_MTase"/>
</dbReference>
<reference evidence="2 3" key="1">
    <citation type="journal article" date="2015" name="Genome Announc.">
        <title>Expanding the biotechnology potential of lactobacilli through comparative genomics of 213 strains and associated genera.</title>
        <authorList>
            <person name="Sun Z."/>
            <person name="Harris H.M."/>
            <person name="McCann A."/>
            <person name="Guo C."/>
            <person name="Argimon S."/>
            <person name="Zhang W."/>
            <person name="Yang X."/>
            <person name="Jeffery I.B."/>
            <person name="Cooney J.C."/>
            <person name="Kagawa T.F."/>
            <person name="Liu W."/>
            <person name="Song Y."/>
            <person name="Salvetti E."/>
            <person name="Wrobel A."/>
            <person name="Rasinkangas P."/>
            <person name="Parkhill J."/>
            <person name="Rea M.C."/>
            <person name="O'Sullivan O."/>
            <person name="Ritari J."/>
            <person name="Douillard F.P."/>
            <person name="Paul Ross R."/>
            <person name="Yang R."/>
            <person name="Briner A.E."/>
            <person name="Felis G.E."/>
            <person name="de Vos W.M."/>
            <person name="Barrangou R."/>
            <person name="Klaenhammer T.R."/>
            <person name="Caufield P.W."/>
            <person name="Cui Y."/>
            <person name="Zhang H."/>
            <person name="O'Toole P.W."/>
        </authorList>
    </citation>
    <scope>NUCLEOTIDE SEQUENCE [LARGE SCALE GENOMIC DNA]</scope>
    <source>
        <strain evidence="2 3">DSM 17896</strain>
    </source>
</reference>
<dbReference type="OrthoDB" id="9777257at2"/>
<sequence length="256" mass="28753">MKDNPELKPNERIDHLDSQGIQIIQSSEVFAFSLDAVLLADFVRPNHRRRLQTVDLCAGNGAIALFMHRKLGGKVTAVELQPRLADMAKRSVILNHLQDRYRVLQADVNDIYSYLPKDSADIVTCNPPYFKSLPTSQKNPNHYLALARHELTINLAQVVDKMAGLLKMNGKGYLVHRPERLPEILMELVNHRLQPKRLRFIYPKAGKESNMVLIECIKDGKPGGTIIDPPFIVGDDNGNYTPAVQALLHGVNNGHE</sequence>
<keyword evidence="3" id="KW-1185">Reference proteome</keyword>
<proteinExistence type="predicted"/>
<dbReference type="PANTHER" id="PTHR47739">
    <property type="entry name" value="TRNA1(VAL) (ADENINE(37)-N6)-METHYLTRANSFERASE"/>
    <property type="match status" value="1"/>
</dbReference>
<accession>A0A0R2IB91</accession>
<evidence type="ECO:0000313" key="2">
    <source>
        <dbReference type="EMBL" id="KRN58749.1"/>
    </source>
</evidence>
<dbReference type="Proteomes" id="UP000050934">
    <property type="component" value="Unassembled WGS sequence"/>
</dbReference>
<dbReference type="InterPro" id="IPR029063">
    <property type="entry name" value="SAM-dependent_MTases_sf"/>
</dbReference>
<dbReference type="CDD" id="cd02440">
    <property type="entry name" value="AdoMet_MTases"/>
    <property type="match status" value="1"/>
</dbReference>
<gene>
    <name evidence="2" type="ORF">IV45_GL000374</name>
</gene>
<dbReference type="SUPFAM" id="SSF53335">
    <property type="entry name" value="S-adenosyl-L-methionine-dependent methyltransferases"/>
    <property type="match status" value="1"/>
</dbReference>
<dbReference type="RefSeq" id="WP_057740925.1">
    <property type="nucleotide sequence ID" value="NZ_JQBW01000009.1"/>
</dbReference>
<dbReference type="Gene3D" id="3.40.50.150">
    <property type="entry name" value="Vaccinia Virus protein VP39"/>
    <property type="match status" value="1"/>
</dbReference>